<comment type="caution">
    <text evidence="2">The sequence shown here is derived from an EMBL/GenBank/DDBJ whole genome shotgun (WGS) entry which is preliminary data.</text>
</comment>
<dbReference type="PANTHER" id="PTHR34595">
    <property type="entry name" value="BLR5612 PROTEIN"/>
    <property type="match status" value="1"/>
</dbReference>
<feature type="domain" description="DUF403" evidence="1">
    <location>
        <begin position="1"/>
        <end position="310"/>
    </location>
</feature>
<sequence length="311" mass="35462">MLARIASNLFWLSRYMERAGYLARLLQVAGQMSSLRPGDGGSSEWTSAIVAAGGRETFFPDREATEASVIDYLAFDPENPSSIVSCFETARRNARAVRVALTSEMWEAVNGTWLELRQFKRGGETDELLAFLDWVKARAGLFQGVYSNTMLRMDGFHFARLGQFLERADNTARLLDVKYHVELPQVEDVGGVLDYYQWLAILRVVAARRAYRVMFQGRVEPRHVAELLILRPEFPRSLRFCYQRITEHLDWIHDVDPVRAAEPKRAAHSLHVQLQYAQIDQVMQGGLHEYLSDIVDRTSDLGGSIARAYLF</sequence>
<gene>
    <name evidence="2" type="ORF">M0G41_09560</name>
</gene>
<evidence type="ECO:0000313" key="3">
    <source>
        <dbReference type="Proteomes" id="UP001431449"/>
    </source>
</evidence>
<dbReference type="EMBL" id="JALNMH010000007">
    <property type="protein sequence ID" value="MCK7593917.1"/>
    <property type="molecule type" value="Genomic_DNA"/>
</dbReference>
<dbReference type="PANTHER" id="PTHR34595:SF7">
    <property type="entry name" value="SLL1039 PROTEIN"/>
    <property type="match status" value="1"/>
</dbReference>
<keyword evidence="3" id="KW-1185">Reference proteome</keyword>
<dbReference type="InterPro" id="IPR007296">
    <property type="entry name" value="DUF403"/>
</dbReference>
<evidence type="ECO:0000259" key="1">
    <source>
        <dbReference type="Pfam" id="PF04168"/>
    </source>
</evidence>
<reference evidence="2" key="1">
    <citation type="submission" date="2022-04" db="EMBL/GenBank/DDBJ databases">
        <title>Lysobacter sp. CAU 1642 isolated from sea sand.</title>
        <authorList>
            <person name="Kim W."/>
        </authorList>
    </citation>
    <scope>NUCLEOTIDE SEQUENCE</scope>
    <source>
        <strain evidence="2">CAU 1642</strain>
    </source>
</reference>
<organism evidence="2 3">
    <name type="scientific">Pseudomarimonas salicorniae</name>
    <dbReference type="NCBI Taxonomy" id="2933270"/>
    <lineage>
        <taxon>Bacteria</taxon>
        <taxon>Pseudomonadati</taxon>
        <taxon>Pseudomonadota</taxon>
        <taxon>Gammaproteobacteria</taxon>
        <taxon>Lysobacterales</taxon>
        <taxon>Lysobacteraceae</taxon>
        <taxon>Pseudomarimonas</taxon>
    </lineage>
</organism>
<name>A0ABT0GHA0_9GAMM</name>
<proteinExistence type="predicted"/>
<dbReference type="Pfam" id="PF04168">
    <property type="entry name" value="Alpha-E"/>
    <property type="match status" value="1"/>
</dbReference>
<dbReference type="Proteomes" id="UP001431449">
    <property type="component" value="Unassembled WGS sequence"/>
</dbReference>
<protein>
    <submittedName>
        <fullName evidence="2">Alpha-E domain-containing protein</fullName>
    </submittedName>
</protein>
<dbReference type="RefSeq" id="WP_248208614.1">
    <property type="nucleotide sequence ID" value="NZ_JALNMH010000007.1"/>
</dbReference>
<evidence type="ECO:0000313" key="2">
    <source>
        <dbReference type="EMBL" id="MCK7593917.1"/>
    </source>
</evidence>
<accession>A0ABT0GHA0</accession>
<dbReference type="InterPro" id="IPR051680">
    <property type="entry name" value="ATP-dep_Glu-Cys_Ligase-2"/>
</dbReference>